<organism evidence="1 2">
    <name type="scientific">Pistacia integerrima</name>
    <dbReference type="NCBI Taxonomy" id="434235"/>
    <lineage>
        <taxon>Eukaryota</taxon>
        <taxon>Viridiplantae</taxon>
        <taxon>Streptophyta</taxon>
        <taxon>Embryophyta</taxon>
        <taxon>Tracheophyta</taxon>
        <taxon>Spermatophyta</taxon>
        <taxon>Magnoliopsida</taxon>
        <taxon>eudicotyledons</taxon>
        <taxon>Gunneridae</taxon>
        <taxon>Pentapetalae</taxon>
        <taxon>rosids</taxon>
        <taxon>malvids</taxon>
        <taxon>Sapindales</taxon>
        <taxon>Anacardiaceae</taxon>
        <taxon>Pistacia</taxon>
    </lineage>
</organism>
<proteinExistence type="predicted"/>
<dbReference type="Proteomes" id="UP001163603">
    <property type="component" value="Chromosome 12"/>
</dbReference>
<comment type="caution">
    <text evidence="1">The sequence shown here is derived from an EMBL/GenBank/DDBJ whole genome shotgun (WGS) entry which is preliminary data.</text>
</comment>
<protein>
    <submittedName>
        <fullName evidence="1">Uncharacterized protein</fullName>
    </submittedName>
</protein>
<sequence length="145" mass="17378">MQVFEAGRKTWRTRDENQEEAKREFVKILNRLEDELGEKPFFGGETLGFVDICLVPHYCYFHIYEILSSLGIEKERPKYMAWVKRCLQKESISKTLPDRKNALGLHTKTRRRRRREFLYFRVSFNFYSPNPIRLLHNLNMGGFAI</sequence>
<dbReference type="EMBL" id="CM047747">
    <property type="protein sequence ID" value="KAJ0018530.1"/>
    <property type="molecule type" value="Genomic_DNA"/>
</dbReference>
<reference evidence="2" key="1">
    <citation type="journal article" date="2023" name="G3 (Bethesda)">
        <title>Genome assembly and association tests identify interacting loci associated with vigor, precocity, and sex in interspecific pistachio rootstocks.</title>
        <authorList>
            <person name="Palmer W."/>
            <person name="Jacygrad E."/>
            <person name="Sagayaradj S."/>
            <person name="Cavanaugh K."/>
            <person name="Han R."/>
            <person name="Bertier L."/>
            <person name="Beede B."/>
            <person name="Kafkas S."/>
            <person name="Golino D."/>
            <person name="Preece J."/>
            <person name="Michelmore R."/>
        </authorList>
    </citation>
    <scope>NUCLEOTIDE SEQUENCE [LARGE SCALE GENOMIC DNA]</scope>
</reference>
<evidence type="ECO:0000313" key="1">
    <source>
        <dbReference type="EMBL" id="KAJ0018530.1"/>
    </source>
</evidence>
<name>A0ACC0XJK1_9ROSI</name>
<gene>
    <name evidence="1" type="ORF">Pint_12212</name>
</gene>
<accession>A0ACC0XJK1</accession>
<evidence type="ECO:0000313" key="2">
    <source>
        <dbReference type="Proteomes" id="UP001163603"/>
    </source>
</evidence>
<keyword evidence="2" id="KW-1185">Reference proteome</keyword>